<comment type="caution">
    <text evidence="2">The sequence shown here is derived from an EMBL/GenBank/DDBJ whole genome shotgun (WGS) entry which is preliminary data.</text>
</comment>
<evidence type="ECO:0000256" key="1">
    <source>
        <dbReference type="SAM" id="SignalP"/>
    </source>
</evidence>
<evidence type="ECO:0000313" key="3">
    <source>
        <dbReference type="Proteomes" id="UP000245765"/>
    </source>
</evidence>
<feature type="signal peptide" evidence="1">
    <location>
        <begin position="1"/>
        <end position="20"/>
    </location>
</feature>
<dbReference type="RefSeq" id="WP_109868649.1">
    <property type="nucleotide sequence ID" value="NZ_QGNA01000001.1"/>
</dbReference>
<dbReference type="Proteomes" id="UP000245765">
    <property type="component" value="Unassembled WGS sequence"/>
</dbReference>
<gene>
    <name evidence="2" type="ORF">DFH01_01575</name>
</gene>
<dbReference type="EMBL" id="QGNA01000001">
    <property type="protein sequence ID" value="PWS38027.1"/>
    <property type="molecule type" value="Genomic_DNA"/>
</dbReference>
<keyword evidence="1" id="KW-0732">Signal</keyword>
<dbReference type="AlphaFoldDB" id="A0A317FIX2"/>
<accession>A0A317FIX2</accession>
<evidence type="ECO:0000313" key="2">
    <source>
        <dbReference type="EMBL" id="PWS38027.1"/>
    </source>
</evidence>
<protein>
    <submittedName>
        <fullName evidence="2">Uncharacterized protein</fullName>
    </submittedName>
</protein>
<proteinExistence type="predicted"/>
<reference evidence="3" key="1">
    <citation type="submission" date="2018-05" db="EMBL/GenBank/DDBJ databases">
        <authorList>
            <person name="Du Z."/>
            <person name="Wang X."/>
        </authorList>
    </citation>
    <scope>NUCLEOTIDE SEQUENCE [LARGE SCALE GENOMIC DNA]</scope>
    <source>
        <strain evidence="3">CQN31</strain>
    </source>
</reference>
<keyword evidence="3" id="KW-1185">Reference proteome</keyword>
<organism evidence="2 3">
    <name type="scientific">Falsiroseomonas bella</name>
    <dbReference type="NCBI Taxonomy" id="2184016"/>
    <lineage>
        <taxon>Bacteria</taxon>
        <taxon>Pseudomonadati</taxon>
        <taxon>Pseudomonadota</taxon>
        <taxon>Alphaproteobacteria</taxon>
        <taxon>Acetobacterales</taxon>
        <taxon>Roseomonadaceae</taxon>
        <taxon>Falsiroseomonas</taxon>
    </lineage>
</organism>
<sequence length="59" mass="6369">MRRTTVFVLFAFLGFLFAFAAALPSARSAAPQPVPVAEHVPADWVAQALASRPFMPPAR</sequence>
<feature type="chain" id="PRO_5016458701" evidence="1">
    <location>
        <begin position="21"/>
        <end position="59"/>
    </location>
</feature>
<name>A0A317FIX2_9PROT</name>